<dbReference type="NCBIfam" id="TIGR03534">
    <property type="entry name" value="RF_mod_PrmC"/>
    <property type="match status" value="1"/>
</dbReference>
<evidence type="ECO:0000256" key="5">
    <source>
        <dbReference type="ARBA" id="ARBA00048391"/>
    </source>
</evidence>
<evidence type="ECO:0000256" key="2">
    <source>
        <dbReference type="ARBA" id="ARBA00022603"/>
    </source>
</evidence>
<dbReference type="EC" id="2.1.1.297" evidence="1"/>
<dbReference type="NCBIfam" id="TIGR00536">
    <property type="entry name" value="hemK_fam"/>
    <property type="match status" value="1"/>
</dbReference>
<evidence type="ECO:0000313" key="8">
    <source>
        <dbReference type="EMBL" id="MDK7186780.1"/>
    </source>
</evidence>
<dbReference type="CDD" id="cd02440">
    <property type="entry name" value="AdoMet_MTases"/>
    <property type="match status" value="1"/>
</dbReference>
<dbReference type="Gene3D" id="3.40.50.150">
    <property type="entry name" value="Vaccinia Virus protein VP39"/>
    <property type="match status" value="1"/>
</dbReference>
<dbReference type="InterPro" id="IPR004556">
    <property type="entry name" value="HemK-like"/>
</dbReference>
<reference evidence="8" key="1">
    <citation type="submission" date="2023-05" db="EMBL/GenBank/DDBJ databases">
        <title>Cataloging the Phylogenetic Diversity of Human Bladder Bacteria.</title>
        <authorList>
            <person name="Du J."/>
        </authorList>
    </citation>
    <scope>NUCLEOTIDE SEQUENCE</scope>
    <source>
        <strain evidence="8">UMB1231</strain>
    </source>
</reference>
<dbReference type="GO" id="GO:0032259">
    <property type="term" value="P:methylation"/>
    <property type="evidence" value="ECO:0007669"/>
    <property type="project" value="UniProtKB-KW"/>
</dbReference>
<name>A0AAJ1Q579_9LACT</name>
<evidence type="ECO:0000256" key="4">
    <source>
        <dbReference type="ARBA" id="ARBA00022691"/>
    </source>
</evidence>
<accession>A0AAJ1Q579</accession>
<dbReference type="AlphaFoldDB" id="A0AAJ1Q579"/>
<gene>
    <name evidence="8" type="primary">prmC</name>
    <name evidence="8" type="ORF">QP433_02175</name>
</gene>
<feature type="domain" description="Release factor glutamine methyltransferase N-terminal" evidence="7">
    <location>
        <begin position="10"/>
        <end position="78"/>
    </location>
</feature>
<evidence type="ECO:0000256" key="3">
    <source>
        <dbReference type="ARBA" id="ARBA00022679"/>
    </source>
</evidence>
<dbReference type="Proteomes" id="UP001229251">
    <property type="component" value="Unassembled WGS sequence"/>
</dbReference>
<dbReference type="InterPro" id="IPR007848">
    <property type="entry name" value="Small_mtfrase_dom"/>
</dbReference>
<dbReference type="EMBL" id="JASOOE010000003">
    <property type="protein sequence ID" value="MDK7186780.1"/>
    <property type="molecule type" value="Genomic_DNA"/>
</dbReference>
<dbReference type="InterPro" id="IPR050320">
    <property type="entry name" value="N5-glutamine_MTase"/>
</dbReference>
<keyword evidence="4" id="KW-0949">S-adenosyl-L-methionine</keyword>
<dbReference type="Pfam" id="PF17827">
    <property type="entry name" value="PrmC_N"/>
    <property type="match status" value="1"/>
</dbReference>
<keyword evidence="2 8" id="KW-0489">Methyltransferase</keyword>
<evidence type="ECO:0000313" key="9">
    <source>
        <dbReference type="Proteomes" id="UP001229251"/>
    </source>
</evidence>
<evidence type="ECO:0000259" key="6">
    <source>
        <dbReference type="Pfam" id="PF05175"/>
    </source>
</evidence>
<dbReference type="Gene3D" id="1.10.8.10">
    <property type="entry name" value="DNA helicase RuvA subunit, C-terminal domain"/>
    <property type="match status" value="1"/>
</dbReference>
<dbReference type="PANTHER" id="PTHR18895">
    <property type="entry name" value="HEMK METHYLTRANSFERASE"/>
    <property type="match status" value="1"/>
</dbReference>
<proteinExistence type="predicted"/>
<evidence type="ECO:0000259" key="7">
    <source>
        <dbReference type="Pfam" id="PF17827"/>
    </source>
</evidence>
<dbReference type="Pfam" id="PF05175">
    <property type="entry name" value="MTS"/>
    <property type="match status" value="1"/>
</dbReference>
<dbReference type="InterPro" id="IPR029063">
    <property type="entry name" value="SAM-dependent_MTases_sf"/>
</dbReference>
<protein>
    <recommendedName>
        <fullName evidence="1">peptide chain release factor N(5)-glutamine methyltransferase</fullName>
        <ecNumber evidence="1">2.1.1.297</ecNumber>
    </recommendedName>
</protein>
<evidence type="ECO:0000256" key="1">
    <source>
        <dbReference type="ARBA" id="ARBA00012771"/>
    </source>
</evidence>
<dbReference type="PANTHER" id="PTHR18895:SF74">
    <property type="entry name" value="MTRF1L RELEASE FACTOR GLUTAMINE METHYLTRANSFERASE"/>
    <property type="match status" value="1"/>
</dbReference>
<dbReference type="InterPro" id="IPR019874">
    <property type="entry name" value="RF_methyltr_PrmC"/>
</dbReference>
<feature type="domain" description="Methyltransferase small" evidence="6">
    <location>
        <begin position="109"/>
        <end position="192"/>
    </location>
</feature>
<dbReference type="GO" id="GO:0102559">
    <property type="term" value="F:peptide chain release factor N(5)-glutamine methyltransferase activity"/>
    <property type="evidence" value="ECO:0007669"/>
    <property type="project" value="UniProtKB-EC"/>
</dbReference>
<comment type="catalytic activity">
    <reaction evidence="5">
        <text>L-glutaminyl-[peptide chain release factor] + S-adenosyl-L-methionine = N(5)-methyl-L-glutaminyl-[peptide chain release factor] + S-adenosyl-L-homocysteine + H(+)</text>
        <dbReference type="Rhea" id="RHEA:42896"/>
        <dbReference type="Rhea" id="RHEA-COMP:10271"/>
        <dbReference type="Rhea" id="RHEA-COMP:10272"/>
        <dbReference type="ChEBI" id="CHEBI:15378"/>
        <dbReference type="ChEBI" id="CHEBI:30011"/>
        <dbReference type="ChEBI" id="CHEBI:57856"/>
        <dbReference type="ChEBI" id="CHEBI:59789"/>
        <dbReference type="ChEBI" id="CHEBI:61891"/>
        <dbReference type="EC" id="2.1.1.297"/>
    </reaction>
</comment>
<dbReference type="RefSeq" id="WP_285065401.1">
    <property type="nucleotide sequence ID" value="NZ_JASOOE010000003.1"/>
</dbReference>
<organism evidence="8 9">
    <name type="scientific">Facklamia hominis</name>
    <dbReference type="NCBI Taxonomy" id="178214"/>
    <lineage>
        <taxon>Bacteria</taxon>
        <taxon>Bacillati</taxon>
        <taxon>Bacillota</taxon>
        <taxon>Bacilli</taxon>
        <taxon>Lactobacillales</taxon>
        <taxon>Aerococcaceae</taxon>
        <taxon>Facklamia</taxon>
    </lineage>
</organism>
<sequence>MNKENRTLNEALVQASFFLHKHGIDPDLARYYWMELFEWDLTHLVKMLHQPISNTMVADYKLALRRIVGHEPIQYITGKAYFMGQYYRVTPATLIPREETQGLIQRGVSYLSNQSTAQVLDIGTGSGIIAINMKMTRPKDQVWAVDISPEAIEVAKINAKERQIDIHFRCSNLLDKIEKDQTFDLVLANLPYIGYEEMDYMDESVKRFEPSQALYAGNDGMDLYKLLASKLDAHMKQSSLAVFEFGFRQGEKMLQLFKKYFPNDTVWIEQDLSGNDRYLILKKLRRNHEN</sequence>
<dbReference type="SUPFAM" id="SSF53335">
    <property type="entry name" value="S-adenosyl-L-methionine-dependent methyltransferases"/>
    <property type="match status" value="1"/>
</dbReference>
<comment type="caution">
    <text evidence="8">The sequence shown here is derived from an EMBL/GenBank/DDBJ whole genome shotgun (WGS) entry which is preliminary data.</text>
</comment>
<keyword evidence="3 8" id="KW-0808">Transferase</keyword>
<dbReference type="InterPro" id="IPR040758">
    <property type="entry name" value="PrmC_N"/>
</dbReference>